<protein>
    <submittedName>
        <fullName evidence="1">Uncharacterized protein</fullName>
    </submittedName>
</protein>
<reference evidence="2" key="1">
    <citation type="journal article" date="2019" name="Int. J. Syst. Evol. Microbiol.">
        <title>The Global Catalogue of Microorganisms (GCM) 10K type strain sequencing project: providing services to taxonomists for standard genome sequencing and annotation.</title>
        <authorList>
            <consortium name="The Broad Institute Genomics Platform"/>
            <consortium name="The Broad Institute Genome Sequencing Center for Infectious Disease"/>
            <person name="Wu L."/>
            <person name="Ma J."/>
        </authorList>
    </citation>
    <scope>NUCLEOTIDE SEQUENCE [LARGE SCALE GENOMIC DNA]</scope>
    <source>
        <strain evidence="2">JCM 17440</strain>
    </source>
</reference>
<dbReference type="Gene3D" id="3.40.1230.10">
    <property type="entry name" value="MTH938-like"/>
    <property type="match status" value="1"/>
</dbReference>
<accession>A0ABP8CD83</accession>
<evidence type="ECO:0000313" key="2">
    <source>
        <dbReference type="Proteomes" id="UP001501710"/>
    </source>
</evidence>
<sequence>MVTLGIQPADVQELLDQGCTVIVLTRGMRLRPQTMPETLKFLEDNGIEVHIKETTAAVELYNKLAQTKPVGARPLPKWQRTGVRIPRRR</sequence>
<keyword evidence="2" id="KW-1185">Reference proteome</keyword>
<dbReference type="RefSeq" id="WP_344901027.1">
    <property type="nucleotide sequence ID" value="NZ_BAABAS010000019.1"/>
</dbReference>
<dbReference type="InterPro" id="IPR007523">
    <property type="entry name" value="NDUFAF3/AAMDC"/>
</dbReference>
<dbReference type="PANTHER" id="PTHR15811:SF5">
    <property type="entry name" value="MTH938 DOMAIN-CONTAINING PROTEIN"/>
    <property type="match status" value="1"/>
</dbReference>
<organism evidence="1 2">
    <name type="scientific">Actinomadura meridiana</name>
    <dbReference type="NCBI Taxonomy" id="559626"/>
    <lineage>
        <taxon>Bacteria</taxon>
        <taxon>Bacillati</taxon>
        <taxon>Actinomycetota</taxon>
        <taxon>Actinomycetes</taxon>
        <taxon>Streptosporangiales</taxon>
        <taxon>Thermomonosporaceae</taxon>
        <taxon>Actinomadura</taxon>
    </lineage>
</organism>
<comment type="caution">
    <text evidence="1">The sequence shown here is derived from an EMBL/GenBank/DDBJ whole genome shotgun (WGS) entry which is preliminary data.</text>
</comment>
<dbReference type="Proteomes" id="UP001501710">
    <property type="component" value="Unassembled WGS sequence"/>
</dbReference>
<proteinExistence type="predicted"/>
<dbReference type="PANTHER" id="PTHR15811">
    <property type="entry name" value="MTH938 DOMAIN-CONTAINING PROTEIN"/>
    <property type="match status" value="1"/>
</dbReference>
<evidence type="ECO:0000313" key="1">
    <source>
        <dbReference type="EMBL" id="GAA4237865.1"/>
    </source>
</evidence>
<gene>
    <name evidence="1" type="ORF">GCM10022254_51450</name>
</gene>
<dbReference type="SUPFAM" id="SSF64076">
    <property type="entry name" value="MTH938-like"/>
    <property type="match status" value="1"/>
</dbReference>
<dbReference type="InterPro" id="IPR036748">
    <property type="entry name" value="MTH938-like_sf"/>
</dbReference>
<name>A0ABP8CD83_9ACTN</name>
<dbReference type="EMBL" id="BAABAS010000019">
    <property type="protein sequence ID" value="GAA4237865.1"/>
    <property type="molecule type" value="Genomic_DNA"/>
</dbReference>
<dbReference type="Pfam" id="PF04430">
    <property type="entry name" value="DUF498"/>
    <property type="match status" value="1"/>
</dbReference>